<feature type="region of interest" description="Disordered" evidence="3">
    <location>
        <begin position="1"/>
        <end position="23"/>
    </location>
</feature>
<evidence type="ECO:0000256" key="2">
    <source>
        <dbReference type="ARBA" id="ARBA00023306"/>
    </source>
</evidence>
<evidence type="ECO:0000256" key="1">
    <source>
        <dbReference type="ARBA" id="ARBA00022618"/>
    </source>
</evidence>
<dbReference type="GO" id="GO:0051301">
    <property type="term" value="P:cell division"/>
    <property type="evidence" value="ECO:0007669"/>
    <property type="project" value="UniProtKB-KW"/>
</dbReference>
<dbReference type="EMBL" id="LGRX02024534">
    <property type="protein sequence ID" value="KAK3253940.1"/>
    <property type="molecule type" value="Genomic_DNA"/>
</dbReference>
<feature type="domain" description="Cyclin N-terminal" evidence="4">
    <location>
        <begin position="55"/>
        <end position="188"/>
    </location>
</feature>
<dbReference type="Proteomes" id="UP001190700">
    <property type="component" value="Unassembled WGS sequence"/>
</dbReference>
<accession>A0AAE0CGY1</accession>
<protein>
    <submittedName>
        <fullName evidence="5">Cyclin- protein</fullName>
    </submittedName>
</protein>
<evidence type="ECO:0000313" key="5">
    <source>
        <dbReference type="EMBL" id="KAK3253940.1"/>
    </source>
</evidence>
<evidence type="ECO:0000259" key="4">
    <source>
        <dbReference type="Pfam" id="PF00134"/>
    </source>
</evidence>
<evidence type="ECO:0000256" key="3">
    <source>
        <dbReference type="SAM" id="MobiDB-lite"/>
    </source>
</evidence>
<gene>
    <name evidence="5" type="ORF">CYMTET_36830</name>
</gene>
<dbReference type="PANTHER" id="PTHR10177">
    <property type="entry name" value="CYCLINS"/>
    <property type="match status" value="1"/>
</dbReference>
<dbReference type="Pfam" id="PF00134">
    <property type="entry name" value="Cyclin_N"/>
    <property type="match status" value="1"/>
</dbReference>
<organism evidence="5 6">
    <name type="scientific">Cymbomonas tetramitiformis</name>
    <dbReference type="NCBI Taxonomy" id="36881"/>
    <lineage>
        <taxon>Eukaryota</taxon>
        <taxon>Viridiplantae</taxon>
        <taxon>Chlorophyta</taxon>
        <taxon>Pyramimonadophyceae</taxon>
        <taxon>Pyramimonadales</taxon>
        <taxon>Pyramimonadaceae</taxon>
        <taxon>Cymbomonas</taxon>
    </lineage>
</organism>
<name>A0AAE0CGY1_9CHLO</name>
<comment type="caution">
    <text evidence="5">The sequence shown here is derived from an EMBL/GenBank/DDBJ whole genome shotgun (WGS) entry which is preliminary data.</text>
</comment>
<dbReference type="SUPFAM" id="SSF47954">
    <property type="entry name" value="Cyclin-like"/>
    <property type="match status" value="1"/>
</dbReference>
<dbReference type="InterPro" id="IPR039361">
    <property type="entry name" value="Cyclin"/>
</dbReference>
<dbReference type="InterPro" id="IPR006671">
    <property type="entry name" value="Cyclin_N"/>
</dbReference>
<keyword evidence="6" id="KW-1185">Reference proteome</keyword>
<keyword evidence="1" id="KW-0132">Cell division</keyword>
<sequence>MATEVDPGCLECNESLDSNEPSGVREDLSLRLKELGLEEFDCAWRRMLTEPSQEEILTNMLHAEGKAHTLPDPDYTWRVQYPSFAVDREILLEETLRVEENLGLSPATTALGINIFDRFCSNFQLPKDENWVTALAMRTSLFIASKIEEQEVPMPHEFQDHSDGERISFPLHYCRRMEIVILEHLEWRASAVTAVSFLDRLLLLLSPASGDAVKILYINSLCAIRQSFLDVEFLQYRPSCIAAAAIMSLLVFDSDTCCALKWEPSALETKLDQAIGFQASFRRCQRWMLKKLQQQASEMPLGESASRATSPSAASIFSEPAEELPELCTVGKPSVVVGAKRPRPQHQVTSKVLLLCEETVAKICLNAPQFSRKLLYDCKAAIGLVDCSVLIVFPGVAMPK</sequence>
<evidence type="ECO:0000313" key="6">
    <source>
        <dbReference type="Proteomes" id="UP001190700"/>
    </source>
</evidence>
<keyword evidence="2" id="KW-0131">Cell cycle</keyword>
<reference evidence="5 6" key="1">
    <citation type="journal article" date="2015" name="Genome Biol. Evol.">
        <title>Comparative Genomics of a Bacterivorous Green Alga Reveals Evolutionary Causalities and Consequences of Phago-Mixotrophic Mode of Nutrition.</title>
        <authorList>
            <person name="Burns J.A."/>
            <person name="Paasch A."/>
            <person name="Narechania A."/>
            <person name="Kim E."/>
        </authorList>
    </citation>
    <scope>NUCLEOTIDE SEQUENCE [LARGE SCALE GENOMIC DNA]</scope>
    <source>
        <strain evidence="5 6">PLY_AMNH</strain>
    </source>
</reference>
<dbReference type="Gene3D" id="1.10.472.10">
    <property type="entry name" value="Cyclin-like"/>
    <property type="match status" value="2"/>
</dbReference>
<dbReference type="InterPro" id="IPR036915">
    <property type="entry name" value="Cyclin-like_sf"/>
</dbReference>
<proteinExistence type="predicted"/>
<dbReference type="AlphaFoldDB" id="A0AAE0CGY1"/>